<gene>
    <name evidence="5" type="ORF">ACFQ5D_22415</name>
</gene>
<dbReference type="Proteomes" id="UP001597340">
    <property type="component" value="Unassembled WGS sequence"/>
</dbReference>
<name>A0ABW4DJN1_9BACL</name>
<sequence length="135" mass="15710">MAACEYKFPSELRKALQYMDQNLERQISIPDTAAHVGWSHEHLARMCTKHLGNSPTRELLIRRMERACLLLTTEFFTIQEVATAVGFGDALYFSRCFSRIKGMNATAYRERYTDPRMHHIPFNEIPQDIPYPINT</sequence>
<dbReference type="SUPFAM" id="SSF46689">
    <property type="entry name" value="Homeodomain-like"/>
    <property type="match status" value="2"/>
</dbReference>
<keyword evidence="1" id="KW-0805">Transcription regulation</keyword>
<dbReference type="Gene3D" id="1.10.10.60">
    <property type="entry name" value="Homeodomain-like"/>
    <property type="match status" value="1"/>
</dbReference>
<dbReference type="SMART" id="SM00342">
    <property type="entry name" value="HTH_ARAC"/>
    <property type="match status" value="1"/>
</dbReference>
<dbReference type="PANTHER" id="PTHR43280:SF30">
    <property type="entry name" value="MMSAB OPERON REGULATORY PROTEIN"/>
    <property type="match status" value="1"/>
</dbReference>
<evidence type="ECO:0000256" key="1">
    <source>
        <dbReference type="ARBA" id="ARBA00023015"/>
    </source>
</evidence>
<protein>
    <submittedName>
        <fullName evidence="5">Helix-turn-helix domain-containing protein</fullName>
    </submittedName>
</protein>
<evidence type="ECO:0000256" key="3">
    <source>
        <dbReference type="ARBA" id="ARBA00023163"/>
    </source>
</evidence>
<keyword evidence="6" id="KW-1185">Reference proteome</keyword>
<dbReference type="PANTHER" id="PTHR43280">
    <property type="entry name" value="ARAC-FAMILY TRANSCRIPTIONAL REGULATOR"/>
    <property type="match status" value="1"/>
</dbReference>
<dbReference type="PROSITE" id="PS00041">
    <property type="entry name" value="HTH_ARAC_FAMILY_1"/>
    <property type="match status" value="1"/>
</dbReference>
<dbReference type="InterPro" id="IPR018062">
    <property type="entry name" value="HTH_AraC-typ_CS"/>
</dbReference>
<dbReference type="Pfam" id="PF12833">
    <property type="entry name" value="HTH_18"/>
    <property type="match status" value="1"/>
</dbReference>
<evidence type="ECO:0000259" key="4">
    <source>
        <dbReference type="PROSITE" id="PS01124"/>
    </source>
</evidence>
<evidence type="ECO:0000256" key="2">
    <source>
        <dbReference type="ARBA" id="ARBA00023125"/>
    </source>
</evidence>
<dbReference type="PROSITE" id="PS01124">
    <property type="entry name" value="HTH_ARAC_FAMILY_2"/>
    <property type="match status" value="1"/>
</dbReference>
<evidence type="ECO:0000313" key="5">
    <source>
        <dbReference type="EMBL" id="MFD1464041.1"/>
    </source>
</evidence>
<organism evidence="5 6">
    <name type="scientific">Paenibacillus farraposensis</name>
    <dbReference type="NCBI Taxonomy" id="2807095"/>
    <lineage>
        <taxon>Bacteria</taxon>
        <taxon>Bacillati</taxon>
        <taxon>Bacillota</taxon>
        <taxon>Bacilli</taxon>
        <taxon>Bacillales</taxon>
        <taxon>Paenibacillaceae</taxon>
        <taxon>Paenibacillus</taxon>
    </lineage>
</organism>
<evidence type="ECO:0000313" key="6">
    <source>
        <dbReference type="Proteomes" id="UP001597340"/>
    </source>
</evidence>
<keyword evidence="3" id="KW-0804">Transcription</keyword>
<dbReference type="InterPro" id="IPR018060">
    <property type="entry name" value="HTH_AraC"/>
</dbReference>
<dbReference type="InterPro" id="IPR009057">
    <property type="entry name" value="Homeodomain-like_sf"/>
</dbReference>
<accession>A0ABW4DJN1</accession>
<proteinExistence type="predicted"/>
<dbReference type="RefSeq" id="WP_377531646.1">
    <property type="nucleotide sequence ID" value="NZ_JBHTES010000001.1"/>
</dbReference>
<reference evidence="6" key="1">
    <citation type="journal article" date="2019" name="Int. J. Syst. Evol. Microbiol.">
        <title>The Global Catalogue of Microorganisms (GCM) 10K type strain sequencing project: providing services to taxonomists for standard genome sequencing and annotation.</title>
        <authorList>
            <consortium name="The Broad Institute Genomics Platform"/>
            <consortium name="The Broad Institute Genome Sequencing Center for Infectious Disease"/>
            <person name="Wu L."/>
            <person name="Ma J."/>
        </authorList>
    </citation>
    <scope>NUCLEOTIDE SEQUENCE [LARGE SCALE GENOMIC DNA]</scope>
    <source>
        <strain evidence="6">CCM 9147</strain>
    </source>
</reference>
<comment type="caution">
    <text evidence="5">The sequence shown here is derived from an EMBL/GenBank/DDBJ whole genome shotgun (WGS) entry which is preliminary data.</text>
</comment>
<feature type="domain" description="HTH araC/xylS-type" evidence="4">
    <location>
        <begin position="13"/>
        <end position="111"/>
    </location>
</feature>
<dbReference type="EMBL" id="JBHTNZ010000061">
    <property type="protein sequence ID" value="MFD1464041.1"/>
    <property type="molecule type" value="Genomic_DNA"/>
</dbReference>
<keyword evidence="2" id="KW-0238">DNA-binding</keyword>